<reference evidence="7" key="2">
    <citation type="submission" date="2024-10" db="UniProtKB">
        <authorList>
            <consortium name="EnsemblProtists"/>
        </authorList>
    </citation>
    <scope>IDENTIFICATION</scope>
</reference>
<feature type="transmembrane region" description="Helical" evidence="6">
    <location>
        <begin position="77"/>
        <end position="94"/>
    </location>
</feature>
<feature type="compositionally biased region" description="Low complexity" evidence="5">
    <location>
        <begin position="453"/>
        <end position="467"/>
    </location>
</feature>
<organism evidence="7 8">
    <name type="scientific">Emiliania huxleyi (strain CCMP1516)</name>
    <dbReference type="NCBI Taxonomy" id="280463"/>
    <lineage>
        <taxon>Eukaryota</taxon>
        <taxon>Haptista</taxon>
        <taxon>Haptophyta</taxon>
        <taxon>Prymnesiophyceae</taxon>
        <taxon>Isochrysidales</taxon>
        <taxon>Noelaerhabdaceae</taxon>
        <taxon>Emiliania</taxon>
    </lineage>
</organism>
<reference evidence="8" key="1">
    <citation type="journal article" date="2013" name="Nature">
        <title>Pan genome of the phytoplankton Emiliania underpins its global distribution.</title>
        <authorList>
            <person name="Read B.A."/>
            <person name="Kegel J."/>
            <person name="Klute M.J."/>
            <person name="Kuo A."/>
            <person name="Lefebvre S.C."/>
            <person name="Maumus F."/>
            <person name="Mayer C."/>
            <person name="Miller J."/>
            <person name="Monier A."/>
            <person name="Salamov A."/>
            <person name="Young J."/>
            <person name="Aguilar M."/>
            <person name="Claverie J.M."/>
            <person name="Frickenhaus S."/>
            <person name="Gonzalez K."/>
            <person name="Herman E.K."/>
            <person name="Lin Y.C."/>
            <person name="Napier J."/>
            <person name="Ogata H."/>
            <person name="Sarno A.F."/>
            <person name="Shmutz J."/>
            <person name="Schroeder D."/>
            <person name="de Vargas C."/>
            <person name="Verret F."/>
            <person name="von Dassow P."/>
            <person name="Valentin K."/>
            <person name="Van de Peer Y."/>
            <person name="Wheeler G."/>
            <person name="Dacks J.B."/>
            <person name="Delwiche C.F."/>
            <person name="Dyhrman S.T."/>
            <person name="Glockner G."/>
            <person name="John U."/>
            <person name="Richards T."/>
            <person name="Worden A.Z."/>
            <person name="Zhang X."/>
            <person name="Grigoriev I.V."/>
            <person name="Allen A.E."/>
            <person name="Bidle K."/>
            <person name="Borodovsky M."/>
            <person name="Bowler C."/>
            <person name="Brownlee C."/>
            <person name="Cock J.M."/>
            <person name="Elias M."/>
            <person name="Gladyshev V.N."/>
            <person name="Groth M."/>
            <person name="Guda C."/>
            <person name="Hadaegh A."/>
            <person name="Iglesias-Rodriguez M.D."/>
            <person name="Jenkins J."/>
            <person name="Jones B.M."/>
            <person name="Lawson T."/>
            <person name="Leese F."/>
            <person name="Lindquist E."/>
            <person name="Lobanov A."/>
            <person name="Lomsadze A."/>
            <person name="Malik S.B."/>
            <person name="Marsh M.E."/>
            <person name="Mackinder L."/>
            <person name="Mock T."/>
            <person name="Mueller-Roeber B."/>
            <person name="Pagarete A."/>
            <person name="Parker M."/>
            <person name="Probert I."/>
            <person name="Quesneville H."/>
            <person name="Raines C."/>
            <person name="Rensing S.A."/>
            <person name="Riano-Pachon D.M."/>
            <person name="Richier S."/>
            <person name="Rokitta S."/>
            <person name="Shiraiwa Y."/>
            <person name="Soanes D.M."/>
            <person name="van der Giezen M."/>
            <person name="Wahlund T.M."/>
            <person name="Williams B."/>
            <person name="Wilson W."/>
            <person name="Wolfe G."/>
            <person name="Wurch L.L."/>
        </authorList>
    </citation>
    <scope>NUCLEOTIDE SEQUENCE</scope>
</reference>
<dbReference type="GeneID" id="17257858"/>
<evidence type="ECO:0000313" key="7">
    <source>
        <dbReference type="EnsemblProtists" id="EOD11708"/>
    </source>
</evidence>
<sequence>MAQFRVNGLEFACLFHNESSSGELDTVSSSDDSLPHTFWAGVILSVIADVIIAISLNTQKIAHNRNADRQTGRPSKAFIRLPLWWVGITLNALGEVGNMLAYGLAPAAVVASVGSVGVVVNQIIAVCCLKEQGRKRDLGGICGVVAGVVLIIFGVPETEKELTVQVMLSAEVFLAPRAYVYLSALVVVIAVLVIFVEPRYAERHILVWLTLCSVISSMTVVACRGFSSLVTQAASDCAAEHCVDDVLRPPCSQTLAHWFFWLLLVVIIVTAVWSAYYLNKAMQFFGNSETVPVYYCTFMLMSIVGGALVFNEFETVRGAQLAMFLSGVVLAILGVWLITSGRHSSPAAALSQSPSRRVSSFAREASGDSVTKPPPAAPASGDSDGTIAVAGEEKGSGSRPHSSADPSPPWTVRVDAAAPPPLTVPSSQSEDVLVANPIASLMGALSPGRKEPSSAGSSALSRARQQRLFSSSTQRALAEACDEGDEATVSV</sequence>
<evidence type="ECO:0000256" key="3">
    <source>
        <dbReference type="ARBA" id="ARBA00022989"/>
    </source>
</evidence>
<feature type="transmembrane region" description="Helical" evidence="6">
    <location>
        <begin position="291"/>
        <end position="310"/>
    </location>
</feature>
<evidence type="ECO:0000256" key="6">
    <source>
        <dbReference type="SAM" id="Phobius"/>
    </source>
</evidence>
<evidence type="ECO:0000256" key="1">
    <source>
        <dbReference type="ARBA" id="ARBA00004141"/>
    </source>
</evidence>
<protein>
    <recommendedName>
        <fullName evidence="9">Magnesium transporter NIPA2</fullName>
    </recommendedName>
</protein>
<feature type="region of interest" description="Disordered" evidence="5">
    <location>
        <begin position="361"/>
        <end position="429"/>
    </location>
</feature>
<dbReference type="SUPFAM" id="SSF103481">
    <property type="entry name" value="Multidrug resistance efflux transporter EmrE"/>
    <property type="match status" value="2"/>
</dbReference>
<keyword evidence="8" id="KW-1185">Reference proteome</keyword>
<keyword evidence="4 6" id="KW-0472">Membrane</keyword>
<keyword evidence="3 6" id="KW-1133">Transmembrane helix</keyword>
<feature type="transmembrane region" description="Helical" evidence="6">
    <location>
        <begin position="138"/>
        <end position="158"/>
    </location>
</feature>
<dbReference type="Proteomes" id="UP000013827">
    <property type="component" value="Unassembled WGS sequence"/>
</dbReference>
<feature type="transmembrane region" description="Helical" evidence="6">
    <location>
        <begin position="38"/>
        <end position="56"/>
    </location>
</feature>
<accession>A0A0D3IKC3</accession>
<feature type="transmembrane region" description="Helical" evidence="6">
    <location>
        <begin position="316"/>
        <end position="338"/>
    </location>
</feature>
<proteinExistence type="predicted"/>
<evidence type="ECO:0000256" key="2">
    <source>
        <dbReference type="ARBA" id="ARBA00022692"/>
    </source>
</evidence>
<dbReference type="KEGG" id="ehx:EMIHUDRAFT_446071"/>
<feature type="transmembrane region" description="Helical" evidence="6">
    <location>
        <begin position="178"/>
        <end position="196"/>
    </location>
</feature>
<evidence type="ECO:0000256" key="4">
    <source>
        <dbReference type="ARBA" id="ARBA00023136"/>
    </source>
</evidence>
<dbReference type="RefSeq" id="XP_005764137.1">
    <property type="nucleotide sequence ID" value="XM_005764080.1"/>
</dbReference>
<feature type="transmembrane region" description="Helical" evidence="6">
    <location>
        <begin position="100"/>
        <end position="126"/>
    </location>
</feature>
<comment type="subcellular location">
    <subcellularLocation>
        <location evidence="1">Membrane</location>
        <topology evidence="1">Multi-pass membrane protein</topology>
    </subcellularLocation>
</comment>
<dbReference type="GO" id="GO:0016020">
    <property type="term" value="C:membrane"/>
    <property type="evidence" value="ECO:0007669"/>
    <property type="project" value="UniProtKB-SubCell"/>
</dbReference>
<evidence type="ECO:0008006" key="9">
    <source>
        <dbReference type="Google" id="ProtNLM"/>
    </source>
</evidence>
<dbReference type="InterPro" id="IPR037185">
    <property type="entry name" value="EmrE-like"/>
</dbReference>
<dbReference type="PANTHER" id="PTHR12570">
    <property type="match status" value="1"/>
</dbReference>
<dbReference type="EnsemblProtists" id="EOD11708">
    <property type="protein sequence ID" value="EOD11708"/>
    <property type="gene ID" value="EMIHUDRAFT_446071"/>
</dbReference>
<evidence type="ECO:0000313" key="8">
    <source>
        <dbReference type="Proteomes" id="UP000013827"/>
    </source>
</evidence>
<dbReference type="PANTHER" id="PTHR12570:SF65">
    <property type="entry name" value="MAGNESIUM TRANSPORTER NIPA9-RELATED"/>
    <property type="match status" value="1"/>
</dbReference>
<dbReference type="Pfam" id="PF05653">
    <property type="entry name" value="Mg_trans_NIPA"/>
    <property type="match status" value="1"/>
</dbReference>
<feature type="transmembrane region" description="Helical" evidence="6">
    <location>
        <begin position="258"/>
        <end position="279"/>
    </location>
</feature>
<dbReference type="PaxDb" id="2903-EOD11708"/>
<dbReference type="HOGENOM" id="CLU_556023_0_0_1"/>
<evidence type="ECO:0000256" key="5">
    <source>
        <dbReference type="SAM" id="MobiDB-lite"/>
    </source>
</evidence>
<name>A0A0D3IKC3_EMIH1</name>
<feature type="region of interest" description="Disordered" evidence="5">
    <location>
        <begin position="443"/>
        <end position="467"/>
    </location>
</feature>
<feature type="transmembrane region" description="Helical" evidence="6">
    <location>
        <begin position="205"/>
        <end position="227"/>
    </location>
</feature>
<dbReference type="InterPro" id="IPR008521">
    <property type="entry name" value="Mg_trans_NIPA"/>
</dbReference>
<dbReference type="Gene3D" id="1.10.3730.20">
    <property type="match status" value="1"/>
</dbReference>
<dbReference type="AlphaFoldDB" id="A0A0D3IKC3"/>
<keyword evidence="2 6" id="KW-0812">Transmembrane</keyword>
<dbReference type="GO" id="GO:0015095">
    <property type="term" value="F:magnesium ion transmembrane transporter activity"/>
    <property type="evidence" value="ECO:0007669"/>
    <property type="project" value="InterPro"/>
</dbReference>
<dbReference type="eggNOG" id="KOG2922">
    <property type="taxonomic scope" value="Eukaryota"/>
</dbReference>